<evidence type="ECO:0008006" key="2">
    <source>
        <dbReference type="Google" id="ProtNLM"/>
    </source>
</evidence>
<name>A0A075HZV7_9ARCH</name>
<sequence>MDLVSFGNKKSYNEFKNNIPLIIQPLFDELRQFCMGLGPKIIEDVRMHRVVFCKSMTFRWFADFEPTSKSILIKIQKDRKIPITIFEIFPEDDLKEIQKNLKDAFDLIH</sequence>
<dbReference type="AlphaFoldDB" id="A0A075HZV7"/>
<reference evidence="1" key="1">
    <citation type="journal article" date="2014" name="Genome Biol. Evol.">
        <title>Pangenome evidence for extensive interdomain horizontal transfer affecting lineage core and shell genes in uncultured planktonic thaumarchaeota and euryarchaeota.</title>
        <authorList>
            <person name="Deschamps P."/>
            <person name="Zivanovic Y."/>
            <person name="Moreira D."/>
            <person name="Rodriguez-Valera F."/>
            <person name="Lopez-Garcia P."/>
        </authorList>
    </citation>
    <scope>NUCLEOTIDE SEQUENCE</scope>
</reference>
<dbReference type="EMBL" id="KF901157">
    <property type="protein sequence ID" value="AIF20152.1"/>
    <property type="molecule type" value="Genomic_DNA"/>
</dbReference>
<proteinExistence type="predicted"/>
<accession>A0A075HZV7</accession>
<evidence type="ECO:0000313" key="1">
    <source>
        <dbReference type="EMBL" id="AIF20152.1"/>
    </source>
</evidence>
<organism evidence="1">
    <name type="scientific">uncultured marine thaumarchaeote KM3_88_E12</name>
    <dbReference type="NCBI Taxonomy" id="1456336"/>
    <lineage>
        <taxon>Archaea</taxon>
        <taxon>Nitrososphaerota</taxon>
        <taxon>environmental samples</taxon>
    </lineage>
</organism>
<protein>
    <recommendedName>
        <fullName evidence="2">DUF5655 domain-containing protein</fullName>
    </recommendedName>
</protein>